<comment type="caution">
    <text evidence="14">The sequence shown here is derived from an EMBL/GenBank/DDBJ whole genome shotgun (WGS) entry which is preliminary data.</text>
</comment>
<comment type="similarity">
    <text evidence="10 11">Belongs to the class-I aminoacyl-tRNA synthetase family. TyrS type 1 subfamily.</text>
</comment>
<dbReference type="InterPro" id="IPR024088">
    <property type="entry name" value="Tyr-tRNA-ligase_bac-type"/>
</dbReference>
<keyword evidence="7 11" id="KW-0648">Protein biosynthesis</keyword>
<dbReference type="EC" id="6.1.1.1" evidence="11"/>
<dbReference type="HAMAP" id="MF_02006">
    <property type="entry name" value="Tyr_tRNA_synth_type1"/>
    <property type="match status" value="1"/>
</dbReference>
<dbReference type="InterPro" id="IPR036986">
    <property type="entry name" value="S4_RNA-bd_sf"/>
</dbReference>
<dbReference type="RefSeq" id="WP_183331846.1">
    <property type="nucleotide sequence ID" value="NZ_BMHX01000001.1"/>
</dbReference>
<feature type="binding site" evidence="11">
    <location>
        <position position="180"/>
    </location>
    <ligand>
        <name>L-tyrosine</name>
        <dbReference type="ChEBI" id="CHEBI:58315"/>
    </ligand>
</feature>
<keyword evidence="15" id="KW-1185">Reference proteome</keyword>
<keyword evidence="6 12" id="KW-0694">RNA-binding</keyword>
<dbReference type="Pfam" id="PF00579">
    <property type="entry name" value="tRNA-synt_1b"/>
    <property type="match status" value="1"/>
</dbReference>
<evidence type="ECO:0000313" key="14">
    <source>
        <dbReference type="EMBL" id="MBB6166865.1"/>
    </source>
</evidence>
<gene>
    <name evidence="11" type="primary">tyrS</name>
    <name evidence="14" type="ORF">HNQ73_000473</name>
</gene>
<organism evidence="14 15">
    <name type="scientific">Chelatococcus composti</name>
    <dbReference type="NCBI Taxonomy" id="1743235"/>
    <lineage>
        <taxon>Bacteria</taxon>
        <taxon>Pseudomonadati</taxon>
        <taxon>Pseudomonadota</taxon>
        <taxon>Alphaproteobacteria</taxon>
        <taxon>Hyphomicrobiales</taxon>
        <taxon>Chelatococcaceae</taxon>
        <taxon>Chelatococcus</taxon>
    </lineage>
</organism>
<feature type="domain" description="Tyrosine--tRNA ligase SYY-like C-terminal" evidence="13">
    <location>
        <begin position="333"/>
        <end position="414"/>
    </location>
</feature>
<dbReference type="Gene3D" id="3.10.290.10">
    <property type="entry name" value="RNA-binding S4 domain"/>
    <property type="match status" value="1"/>
</dbReference>
<dbReference type="GO" id="GO:0042803">
    <property type="term" value="F:protein homodimerization activity"/>
    <property type="evidence" value="ECO:0007669"/>
    <property type="project" value="UniProtKB-ARBA"/>
</dbReference>
<evidence type="ECO:0000313" key="15">
    <source>
        <dbReference type="Proteomes" id="UP000588017"/>
    </source>
</evidence>
<comment type="catalytic activity">
    <reaction evidence="9 11">
        <text>tRNA(Tyr) + L-tyrosine + ATP = L-tyrosyl-tRNA(Tyr) + AMP + diphosphate + H(+)</text>
        <dbReference type="Rhea" id="RHEA:10220"/>
        <dbReference type="Rhea" id="RHEA-COMP:9706"/>
        <dbReference type="Rhea" id="RHEA-COMP:9707"/>
        <dbReference type="ChEBI" id="CHEBI:15378"/>
        <dbReference type="ChEBI" id="CHEBI:30616"/>
        <dbReference type="ChEBI" id="CHEBI:33019"/>
        <dbReference type="ChEBI" id="CHEBI:58315"/>
        <dbReference type="ChEBI" id="CHEBI:78442"/>
        <dbReference type="ChEBI" id="CHEBI:78536"/>
        <dbReference type="ChEBI" id="CHEBI:456215"/>
        <dbReference type="EC" id="6.1.1.1"/>
    </reaction>
</comment>
<comment type="subcellular location">
    <subcellularLocation>
        <location evidence="1 11">Cytoplasm</location>
    </subcellularLocation>
</comment>
<dbReference type="InterPro" id="IPR024107">
    <property type="entry name" value="Tyr-tRNA-ligase_bac_1"/>
</dbReference>
<dbReference type="InterPro" id="IPR002307">
    <property type="entry name" value="Tyr-tRNA-ligase"/>
</dbReference>
<dbReference type="PANTHER" id="PTHR11766">
    <property type="entry name" value="TYROSYL-TRNA SYNTHETASE"/>
    <property type="match status" value="1"/>
</dbReference>
<keyword evidence="3 11" id="KW-0436">Ligase</keyword>
<accession>A0A841K3G0</accession>
<dbReference type="GO" id="GO:0005829">
    <property type="term" value="C:cytosol"/>
    <property type="evidence" value="ECO:0007669"/>
    <property type="project" value="TreeGrafter"/>
</dbReference>
<proteinExistence type="inferred from homology"/>
<evidence type="ECO:0000256" key="10">
    <source>
        <dbReference type="ARBA" id="ARBA00060965"/>
    </source>
</evidence>
<dbReference type="CDD" id="cd00805">
    <property type="entry name" value="TyrRS_core"/>
    <property type="match status" value="1"/>
</dbReference>
<evidence type="ECO:0000256" key="7">
    <source>
        <dbReference type="ARBA" id="ARBA00022917"/>
    </source>
</evidence>
<reference evidence="14 15" key="1">
    <citation type="submission" date="2020-08" db="EMBL/GenBank/DDBJ databases">
        <title>Genomic Encyclopedia of Type Strains, Phase IV (KMG-IV): sequencing the most valuable type-strain genomes for metagenomic binning, comparative biology and taxonomic classification.</title>
        <authorList>
            <person name="Goeker M."/>
        </authorList>
    </citation>
    <scope>NUCLEOTIDE SEQUENCE [LARGE SCALE GENOMIC DNA]</scope>
    <source>
        <strain evidence="14 15">DSM 101465</strain>
    </source>
</reference>
<dbReference type="FunFam" id="1.10.240.10:FF:000001">
    <property type="entry name" value="Tyrosine--tRNA ligase"/>
    <property type="match status" value="1"/>
</dbReference>
<feature type="short sequence motif" description="'KMSKS' region" evidence="11">
    <location>
        <begin position="236"/>
        <end position="240"/>
    </location>
</feature>
<comment type="function">
    <text evidence="11">Catalyzes the attachment of tyrosine to tRNA(Tyr) in a two-step reaction: tyrosine is first activated by ATP to form Tyr-AMP and then transferred to the acceptor end of tRNA(Tyr).</text>
</comment>
<dbReference type="Proteomes" id="UP000588017">
    <property type="component" value="Unassembled WGS sequence"/>
</dbReference>
<name>A0A841K3G0_9HYPH</name>
<protein>
    <recommendedName>
        <fullName evidence="11">Tyrosine--tRNA ligase</fullName>
        <ecNumber evidence="11">6.1.1.1</ecNumber>
    </recommendedName>
    <alternativeName>
        <fullName evidence="11">Tyrosyl-tRNA synthetase</fullName>
        <shortName evidence="11">TyrRS</shortName>
    </alternativeName>
</protein>
<feature type="binding site" evidence="11">
    <location>
        <position position="176"/>
    </location>
    <ligand>
        <name>L-tyrosine</name>
        <dbReference type="ChEBI" id="CHEBI:58315"/>
    </ligand>
</feature>
<evidence type="ECO:0000256" key="6">
    <source>
        <dbReference type="ARBA" id="ARBA00022884"/>
    </source>
</evidence>
<dbReference type="GO" id="GO:0003723">
    <property type="term" value="F:RNA binding"/>
    <property type="evidence" value="ECO:0007669"/>
    <property type="project" value="UniProtKB-KW"/>
</dbReference>
<keyword evidence="5 11" id="KW-0067">ATP-binding</keyword>
<dbReference type="GO" id="GO:0006437">
    <property type="term" value="P:tyrosyl-tRNA aminoacylation"/>
    <property type="evidence" value="ECO:0007669"/>
    <property type="project" value="UniProtKB-UniRule"/>
</dbReference>
<dbReference type="EMBL" id="JACHEH010000001">
    <property type="protein sequence ID" value="MBB6166865.1"/>
    <property type="molecule type" value="Genomic_DNA"/>
</dbReference>
<dbReference type="InterPro" id="IPR014729">
    <property type="entry name" value="Rossmann-like_a/b/a_fold"/>
</dbReference>
<dbReference type="FunFam" id="3.40.50.620:FF:000008">
    <property type="entry name" value="Tyrosine--tRNA ligase"/>
    <property type="match status" value="1"/>
</dbReference>
<dbReference type="InterPro" id="IPR054608">
    <property type="entry name" value="SYY-like_C"/>
</dbReference>
<evidence type="ECO:0000256" key="8">
    <source>
        <dbReference type="ARBA" id="ARBA00023146"/>
    </source>
</evidence>
<evidence type="ECO:0000256" key="1">
    <source>
        <dbReference type="ARBA" id="ARBA00004496"/>
    </source>
</evidence>
<feature type="binding site" evidence="11">
    <location>
        <position position="39"/>
    </location>
    <ligand>
        <name>L-tyrosine</name>
        <dbReference type="ChEBI" id="CHEBI:58315"/>
    </ligand>
</feature>
<comment type="subunit">
    <text evidence="11">Homodimer.</text>
</comment>
<dbReference type="SUPFAM" id="SSF55174">
    <property type="entry name" value="Alpha-L RNA-binding motif"/>
    <property type="match status" value="1"/>
</dbReference>
<evidence type="ECO:0000256" key="9">
    <source>
        <dbReference type="ARBA" id="ARBA00048248"/>
    </source>
</evidence>
<dbReference type="SUPFAM" id="SSF52374">
    <property type="entry name" value="Nucleotidylyl transferase"/>
    <property type="match status" value="1"/>
</dbReference>
<dbReference type="GO" id="GO:0005524">
    <property type="term" value="F:ATP binding"/>
    <property type="evidence" value="ECO:0007669"/>
    <property type="project" value="UniProtKB-UniRule"/>
</dbReference>
<dbReference type="Gene3D" id="3.40.50.620">
    <property type="entry name" value="HUPs"/>
    <property type="match status" value="1"/>
</dbReference>
<feature type="binding site" evidence="11">
    <location>
        <position position="239"/>
    </location>
    <ligand>
        <name>ATP</name>
        <dbReference type="ChEBI" id="CHEBI:30616"/>
    </ligand>
</feature>
<evidence type="ECO:0000256" key="2">
    <source>
        <dbReference type="ARBA" id="ARBA00022490"/>
    </source>
</evidence>
<evidence type="ECO:0000256" key="12">
    <source>
        <dbReference type="PROSITE-ProRule" id="PRU00182"/>
    </source>
</evidence>
<dbReference type="NCBIfam" id="TIGR00234">
    <property type="entry name" value="tyrS"/>
    <property type="match status" value="1"/>
</dbReference>
<keyword evidence="2 11" id="KW-0963">Cytoplasm</keyword>
<evidence type="ECO:0000256" key="3">
    <source>
        <dbReference type="ARBA" id="ARBA00022598"/>
    </source>
</evidence>
<evidence type="ECO:0000256" key="5">
    <source>
        <dbReference type="ARBA" id="ARBA00022840"/>
    </source>
</evidence>
<dbReference type="PANTHER" id="PTHR11766:SF0">
    <property type="entry name" value="TYROSINE--TRNA LIGASE, MITOCHONDRIAL"/>
    <property type="match status" value="1"/>
</dbReference>
<dbReference type="Gene3D" id="1.10.240.10">
    <property type="entry name" value="Tyrosyl-Transfer RNA Synthetase"/>
    <property type="match status" value="1"/>
</dbReference>
<sequence length="417" mass="46314">MTTYRSEFLRALDERGLIHQISDAEALDDLATKERIVAYIGYDLTAPSLHVGHMTNIMMLRRLQQTGHKPIVLMGGGTTRIGDPSFRNEARPLLDDAQIAANKEGIRKVFSKFLTFGDGPTDAIMVDNAEWLDRLEYIPFLRDIGRHFTVNRMLSFESVKTRLDKEEPLSFLEFNYMILQAYDFLELSRRYGCRLQMGGSDQWGNIVNGIELARRVDSTQVFALTCPLLTTASGAKMGKSAAGAVWLNEDMLPPYGLWQYWRNCEDADVGRFLRIFTDLPLDEIARLEQLQGAELNEAKKILATEITALVHGREAAETAAETARKTFEEGALAENLPSVEVPADELKAGLGVLAAFVRAGLVASTSEARRQIKGGGLKVNDVVVSDERAILNPDQLTADGVIKLSFGKKKHVLLRAV</sequence>
<dbReference type="GO" id="GO:0004831">
    <property type="term" value="F:tyrosine-tRNA ligase activity"/>
    <property type="evidence" value="ECO:0007669"/>
    <property type="project" value="UniProtKB-UniRule"/>
</dbReference>
<dbReference type="Pfam" id="PF22421">
    <property type="entry name" value="SYY_C-terminal"/>
    <property type="match status" value="1"/>
</dbReference>
<keyword evidence="4 11" id="KW-0547">Nucleotide-binding</keyword>
<evidence type="ECO:0000256" key="11">
    <source>
        <dbReference type="HAMAP-Rule" id="MF_02006"/>
    </source>
</evidence>
<evidence type="ECO:0000259" key="13">
    <source>
        <dbReference type="Pfam" id="PF22421"/>
    </source>
</evidence>
<dbReference type="InterPro" id="IPR002305">
    <property type="entry name" value="aa-tRNA-synth_Ic"/>
</dbReference>
<keyword evidence="8 11" id="KW-0030">Aminoacyl-tRNA synthetase</keyword>
<evidence type="ECO:0000256" key="4">
    <source>
        <dbReference type="ARBA" id="ARBA00022741"/>
    </source>
</evidence>
<dbReference type="CDD" id="cd00165">
    <property type="entry name" value="S4"/>
    <property type="match status" value="1"/>
</dbReference>
<comment type="caution">
    <text evidence="11">Lacks conserved residue(s) required for the propagation of feature annotation.</text>
</comment>
<dbReference type="PROSITE" id="PS50889">
    <property type="entry name" value="S4"/>
    <property type="match status" value="1"/>
</dbReference>
<dbReference type="AlphaFoldDB" id="A0A841K3G0"/>
<dbReference type="PRINTS" id="PR01040">
    <property type="entry name" value="TRNASYNTHTYR"/>
</dbReference>